<accession>A0A1I5ARX4</accession>
<dbReference type="PANTHER" id="PTHR42912:SF99">
    <property type="entry name" value="METHYLTRANSFERASE TYPE 12 DOMAIN-CONTAINING PROTEIN"/>
    <property type="match status" value="1"/>
</dbReference>
<dbReference type="Pfam" id="PF13649">
    <property type="entry name" value="Methyltransf_25"/>
    <property type="match status" value="1"/>
</dbReference>
<dbReference type="Proteomes" id="UP000198599">
    <property type="component" value="Unassembled WGS sequence"/>
</dbReference>
<reference evidence="3" key="1">
    <citation type="submission" date="2016-10" db="EMBL/GenBank/DDBJ databases">
        <authorList>
            <person name="Varghese N."/>
            <person name="Submissions S."/>
        </authorList>
    </citation>
    <scope>NUCLEOTIDE SEQUENCE [LARGE SCALE GENOMIC DNA]</scope>
    <source>
        <strain evidence="3">DSM 28463</strain>
    </source>
</reference>
<dbReference type="OrthoDB" id="9808140at2"/>
<dbReference type="InterPro" id="IPR050508">
    <property type="entry name" value="Methyltransf_Superfamily"/>
</dbReference>
<dbReference type="EMBL" id="FOVP01000006">
    <property type="protein sequence ID" value="SFN65177.1"/>
    <property type="molecule type" value="Genomic_DNA"/>
</dbReference>
<keyword evidence="3" id="KW-1185">Reference proteome</keyword>
<protein>
    <submittedName>
        <fullName evidence="2">Pimeloyl-CoA biosynthesis protein BioC</fullName>
    </submittedName>
</protein>
<evidence type="ECO:0000259" key="1">
    <source>
        <dbReference type="Pfam" id="PF13649"/>
    </source>
</evidence>
<gene>
    <name evidence="2" type="ORF">SAMN04487859_106145</name>
</gene>
<sequence length="229" mass="24513">MSKPADTRARIIAILQEIGARDVLDIGCGSGALAKSLARDGFQMTGIDPNAAAISEAVARVPGATFLTAGAENLPFAPATFDAVIFLNSLHHVPVPAMQTALQEALRVLRPDGEVIVVEPLAMGSFFEVMRPVEDETDTREAAQSAIDRLLAQAHATGPAPVIYERATPMADLEAFIDYLAAVDPARRALAETLRPELARRFAANVVTGPDGQALVQPLKIWRLRARRT</sequence>
<organism evidence="2 3">
    <name type="scientific">Roseovarius lutimaris</name>
    <dbReference type="NCBI Taxonomy" id="1005928"/>
    <lineage>
        <taxon>Bacteria</taxon>
        <taxon>Pseudomonadati</taxon>
        <taxon>Pseudomonadota</taxon>
        <taxon>Alphaproteobacteria</taxon>
        <taxon>Rhodobacterales</taxon>
        <taxon>Roseobacteraceae</taxon>
        <taxon>Roseovarius</taxon>
    </lineage>
</organism>
<dbReference type="GO" id="GO:0008168">
    <property type="term" value="F:methyltransferase activity"/>
    <property type="evidence" value="ECO:0007669"/>
    <property type="project" value="TreeGrafter"/>
</dbReference>
<feature type="domain" description="Methyltransferase" evidence="1">
    <location>
        <begin position="23"/>
        <end position="113"/>
    </location>
</feature>
<evidence type="ECO:0000313" key="2">
    <source>
        <dbReference type="EMBL" id="SFN65177.1"/>
    </source>
</evidence>
<dbReference type="AlphaFoldDB" id="A0A1I5ARX4"/>
<dbReference type="PANTHER" id="PTHR42912">
    <property type="entry name" value="METHYLTRANSFERASE"/>
    <property type="match status" value="1"/>
</dbReference>
<dbReference type="Gene3D" id="3.40.50.150">
    <property type="entry name" value="Vaccinia Virus protein VP39"/>
    <property type="match status" value="1"/>
</dbReference>
<evidence type="ECO:0000313" key="3">
    <source>
        <dbReference type="Proteomes" id="UP000198599"/>
    </source>
</evidence>
<dbReference type="InterPro" id="IPR029063">
    <property type="entry name" value="SAM-dependent_MTases_sf"/>
</dbReference>
<name>A0A1I5ARX4_9RHOB</name>
<dbReference type="RefSeq" id="WP_092836187.1">
    <property type="nucleotide sequence ID" value="NZ_FOVP01000006.1"/>
</dbReference>
<dbReference type="SUPFAM" id="SSF53335">
    <property type="entry name" value="S-adenosyl-L-methionine-dependent methyltransferases"/>
    <property type="match status" value="1"/>
</dbReference>
<dbReference type="CDD" id="cd02440">
    <property type="entry name" value="AdoMet_MTases"/>
    <property type="match status" value="1"/>
</dbReference>
<dbReference type="STRING" id="1005928.SAMN04487859_106145"/>
<dbReference type="InterPro" id="IPR041698">
    <property type="entry name" value="Methyltransf_25"/>
</dbReference>
<proteinExistence type="predicted"/>